<sequence>MIKSFDHIAVPMERVEEMVAFYMALGCRVVEQNNGMIYAVIFGDNKINFHAPELWQPGQFTLRGPTAVPGSGDVCFVWQGSQESLLSTLREASAEIEEGPVPRTGGMNGGSTQGTSIYTRDPDNNLLEFIIYG</sequence>
<protein>
    <recommendedName>
        <fullName evidence="2">VOC domain-containing protein</fullName>
    </recommendedName>
</protein>
<reference evidence="3" key="1">
    <citation type="submission" date="2018-05" db="EMBL/GenBank/DDBJ databases">
        <authorList>
            <person name="Lanie J.A."/>
            <person name="Ng W.-L."/>
            <person name="Kazmierczak K.M."/>
            <person name="Andrzejewski T.M."/>
            <person name="Davidsen T.M."/>
            <person name="Wayne K.J."/>
            <person name="Tettelin H."/>
            <person name="Glass J.I."/>
            <person name="Rusch D."/>
            <person name="Podicherti R."/>
            <person name="Tsui H.-C.T."/>
            <person name="Winkler M.E."/>
        </authorList>
    </citation>
    <scope>NUCLEOTIDE SEQUENCE</scope>
</reference>
<feature type="region of interest" description="Disordered" evidence="1">
    <location>
        <begin position="99"/>
        <end position="118"/>
    </location>
</feature>
<dbReference type="AlphaFoldDB" id="A0A381UC68"/>
<gene>
    <name evidence="3" type="ORF">METZ01_LOCUS78679</name>
</gene>
<name>A0A381UC68_9ZZZZ</name>
<dbReference type="Pfam" id="PF00903">
    <property type="entry name" value="Glyoxalase"/>
    <property type="match status" value="1"/>
</dbReference>
<dbReference type="InterPro" id="IPR029068">
    <property type="entry name" value="Glyas_Bleomycin-R_OHBP_Dase"/>
</dbReference>
<dbReference type="InterPro" id="IPR004360">
    <property type="entry name" value="Glyas_Fos-R_dOase_dom"/>
</dbReference>
<proteinExistence type="predicted"/>
<evidence type="ECO:0000259" key="2">
    <source>
        <dbReference type="PROSITE" id="PS51819"/>
    </source>
</evidence>
<dbReference type="SUPFAM" id="SSF54593">
    <property type="entry name" value="Glyoxalase/Bleomycin resistance protein/Dihydroxybiphenyl dioxygenase"/>
    <property type="match status" value="1"/>
</dbReference>
<dbReference type="InterPro" id="IPR037523">
    <property type="entry name" value="VOC_core"/>
</dbReference>
<dbReference type="EMBL" id="UINC01006156">
    <property type="protein sequence ID" value="SVA25825.1"/>
    <property type="molecule type" value="Genomic_DNA"/>
</dbReference>
<evidence type="ECO:0000256" key="1">
    <source>
        <dbReference type="SAM" id="MobiDB-lite"/>
    </source>
</evidence>
<dbReference type="PROSITE" id="PS51819">
    <property type="entry name" value="VOC"/>
    <property type="match status" value="1"/>
</dbReference>
<evidence type="ECO:0000313" key="3">
    <source>
        <dbReference type="EMBL" id="SVA25825.1"/>
    </source>
</evidence>
<dbReference type="Gene3D" id="3.10.180.10">
    <property type="entry name" value="2,3-Dihydroxybiphenyl 1,2-Dioxygenase, domain 1"/>
    <property type="match status" value="1"/>
</dbReference>
<organism evidence="3">
    <name type="scientific">marine metagenome</name>
    <dbReference type="NCBI Taxonomy" id="408172"/>
    <lineage>
        <taxon>unclassified sequences</taxon>
        <taxon>metagenomes</taxon>
        <taxon>ecological metagenomes</taxon>
    </lineage>
</organism>
<feature type="domain" description="VOC" evidence="2">
    <location>
        <begin position="4"/>
        <end position="132"/>
    </location>
</feature>
<accession>A0A381UC68</accession>